<evidence type="ECO:0000313" key="3">
    <source>
        <dbReference type="EMBL" id="KAK8939127.1"/>
    </source>
</evidence>
<dbReference type="Pfam" id="PF01535">
    <property type="entry name" value="PPR"/>
    <property type="match status" value="1"/>
</dbReference>
<dbReference type="SUPFAM" id="SSF48452">
    <property type="entry name" value="TPR-like"/>
    <property type="match status" value="1"/>
</dbReference>
<organism evidence="3 4">
    <name type="scientific">Platanthera zijinensis</name>
    <dbReference type="NCBI Taxonomy" id="2320716"/>
    <lineage>
        <taxon>Eukaryota</taxon>
        <taxon>Viridiplantae</taxon>
        <taxon>Streptophyta</taxon>
        <taxon>Embryophyta</taxon>
        <taxon>Tracheophyta</taxon>
        <taxon>Spermatophyta</taxon>
        <taxon>Magnoliopsida</taxon>
        <taxon>Liliopsida</taxon>
        <taxon>Asparagales</taxon>
        <taxon>Orchidaceae</taxon>
        <taxon>Orchidoideae</taxon>
        <taxon>Orchideae</taxon>
        <taxon>Orchidinae</taxon>
        <taxon>Platanthera</taxon>
    </lineage>
</organism>
<name>A0AAP0BHM4_9ASPA</name>
<dbReference type="Proteomes" id="UP001418222">
    <property type="component" value="Unassembled WGS sequence"/>
</dbReference>
<feature type="repeat" description="PPR" evidence="2">
    <location>
        <begin position="286"/>
        <end position="320"/>
    </location>
</feature>
<dbReference type="Gene3D" id="1.25.40.10">
    <property type="entry name" value="Tetratricopeptide repeat domain"/>
    <property type="match status" value="3"/>
</dbReference>
<sequence>MPSAETLIPLVPPHDPNAARLPDATSALIGPLPSLHNRVQTLILFGELEAASSHARHVVFSSIRPTIFTCNAIMASMHRARRLDDVVALFHFFYVQQNILPNIVSYNVLINTYCDANRVATALEVYRHILANAPFSPSPVTYRHLTKGLIDAGRITEAIDLLHKILSRGHGADSLVYSNLMYGFINLGNMDKALELLDELRERCPIYDGVVHATLMEAYWKQGMDKEAMDSYQSLIDRQFKMTPVTCNVTLLELYNKAFDGLVRVGHLGQAMDIFGKLVEREIKRNALSYEILVTGLCKEGDLNRAHSLLEEMVKGGIRANDELQSLETFQMAGRGEEIELLLCGKRSAILETASFQEIIPNIASEPAINQQVAASS</sequence>
<dbReference type="FunFam" id="1.25.40.10:FF:000922">
    <property type="entry name" value="Pentatricopeptide repeat-containing protein"/>
    <property type="match status" value="1"/>
</dbReference>
<feature type="repeat" description="PPR" evidence="2">
    <location>
        <begin position="102"/>
        <end position="137"/>
    </location>
</feature>
<feature type="repeat" description="PPR" evidence="2">
    <location>
        <begin position="138"/>
        <end position="172"/>
    </location>
</feature>
<dbReference type="AlphaFoldDB" id="A0AAP0BHM4"/>
<dbReference type="NCBIfam" id="TIGR00756">
    <property type="entry name" value="PPR"/>
    <property type="match status" value="3"/>
</dbReference>
<dbReference type="Pfam" id="PF12854">
    <property type="entry name" value="PPR_1"/>
    <property type="match status" value="1"/>
</dbReference>
<accession>A0AAP0BHM4</accession>
<dbReference type="InterPro" id="IPR052308">
    <property type="entry name" value="PPR_domain-containing"/>
</dbReference>
<keyword evidence="4" id="KW-1185">Reference proteome</keyword>
<dbReference type="PANTHER" id="PTHR47937">
    <property type="entry name" value="PLASTID TRANSCRIPTIONALLY ACTIVE CHROMOSOME 2-LIKE PROTEIN"/>
    <property type="match status" value="1"/>
</dbReference>
<protein>
    <submittedName>
        <fullName evidence="3">Pentatricopeptide repeat-containing protein</fullName>
    </submittedName>
</protein>
<dbReference type="PANTHER" id="PTHR47937:SF2">
    <property type="entry name" value="PENTATRICOPEPTIDE (PPR) REPEAT-CONTAINING PROTEIN, PF01535'-RELATED"/>
    <property type="match status" value="1"/>
</dbReference>
<dbReference type="Pfam" id="PF13041">
    <property type="entry name" value="PPR_2"/>
    <property type="match status" value="1"/>
</dbReference>
<proteinExistence type="predicted"/>
<keyword evidence="1" id="KW-0677">Repeat</keyword>
<dbReference type="PROSITE" id="PS51375">
    <property type="entry name" value="PPR"/>
    <property type="match status" value="4"/>
</dbReference>
<evidence type="ECO:0000256" key="2">
    <source>
        <dbReference type="PROSITE-ProRule" id="PRU00708"/>
    </source>
</evidence>
<dbReference type="EMBL" id="JBBWWQ010000009">
    <property type="protein sequence ID" value="KAK8939127.1"/>
    <property type="molecule type" value="Genomic_DNA"/>
</dbReference>
<dbReference type="InterPro" id="IPR002885">
    <property type="entry name" value="PPR_rpt"/>
</dbReference>
<comment type="caution">
    <text evidence="3">The sequence shown here is derived from an EMBL/GenBank/DDBJ whole genome shotgun (WGS) entry which is preliminary data.</text>
</comment>
<evidence type="ECO:0000256" key="1">
    <source>
        <dbReference type="ARBA" id="ARBA00022737"/>
    </source>
</evidence>
<gene>
    <name evidence="3" type="primary">GRP23</name>
    <name evidence="3" type="ORF">KSP39_PZI011611</name>
</gene>
<feature type="repeat" description="PPR" evidence="2">
    <location>
        <begin position="173"/>
        <end position="203"/>
    </location>
</feature>
<reference evidence="3 4" key="1">
    <citation type="journal article" date="2022" name="Nat. Plants">
        <title>Genomes of leafy and leafless Platanthera orchids illuminate the evolution of mycoheterotrophy.</title>
        <authorList>
            <person name="Li M.H."/>
            <person name="Liu K.W."/>
            <person name="Li Z."/>
            <person name="Lu H.C."/>
            <person name="Ye Q.L."/>
            <person name="Zhang D."/>
            <person name="Wang J.Y."/>
            <person name="Li Y.F."/>
            <person name="Zhong Z.M."/>
            <person name="Liu X."/>
            <person name="Yu X."/>
            <person name="Liu D.K."/>
            <person name="Tu X.D."/>
            <person name="Liu B."/>
            <person name="Hao Y."/>
            <person name="Liao X.Y."/>
            <person name="Jiang Y.T."/>
            <person name="Sun W.H."/>
            <person name="Chen J."/>
            <person name="Chen Y.Q."/>
            <person name="Ai Y."/>
            <person name="Zhai J.W."/>
            <person name="Wu S.S."/>
            <person name="Zhou Z."/>
            <person name="Hsiao Y.Y."/>
            <person name="Wu W.L."/>
            <person name="Chen Y.Y."/>
            <person name="Lin Y.F."/>
            <person name="Hsu J.L."/>
            <person name="Li C.Y."/>
            <person name="Wang Z.W."/>
            <person name="Zhao X."/>
            <person name="Zhong W.Y."/>
            <person name="Ma X.K."/>
            <person name="Ma L."/>
            <person name="Huang J."/>
            <person name="Chen G.Z."/>
            <person name="Huang M.Z."/>
            <person name="Huang L."/>
            <person name="Peng D.H."/>
            <person name="Luo Y.B."/>
            <person name="Zou S.Q."/>
            <person name="Chen S.P."/>
            <person name="Lan S."/>
            <person name="Tsai W.C."/>
            <person name="Van de Peer Y."/>
            <person name="Liu Z.J."/>
        </authorList>
    </citation>
    <scope>NUCLEOTIDE SEQUENCE [LARGE SCALE GENOMIC DNA]</scope>
    <source>
        <strain evidence="3">Lor287</strain>
    </source>
</reference>
<evidence type="ECO:0000313" key="4">
    <source>
        <dbReference type="Proteomes" id="UP001418222"/>
    </source>
</evidence>
<dbReference type="GO" id="GO:0048316">
    <property type="term" value="P:seed development"/>
    <property type="evidence" value="ECO:0007669"/>
    <property type="project" value="UniProtKB-ARBA"/>
</dbReference>
<dbReference type="InterPro" id="IPR011990">
    <property type="entry name" value="TPR-like_helical_dom_sf"/>
</dbReference>